<dbReference type="OrthoDB" id="1345370at2"/>
<accession>A0A1G7T0X2</accession>
<organism evidence="1 2">
    <name type="scientific">Dyadobacter soli</name>
    <dbReference type="NCBI Taxonomy" id="659014"/>
    <lineage>
        <taxon>Bacteria</taxon>
        <taxon>Pseudomonadati</taxon>
        <taxon>Bacteroidota</taxon>
        <taxon>Cytophagia</taxon>
        <taxon>Cytophagales</taxon>
        <taxon>Spirosomataceae</taxon>
        <taxon>Dyadobacter</taxon>
    </lineage>
</organism>
<dbReference type="EMBL" id="FNAN01000017">
    <property type="protein sequence ID" value="SDG28996.1"/>
    <property type="molecule type" value="Genomic_DNA"/>
</dbReference>
<dbReference type="AlphaFoldDB" id="A0A1G7T0X2"/>
<proteinExistence type="predicted"/>
<name>A0A1G7T0X2_9BACT</name>
<dbReference type="STRING" id="659014.SAMN04487996_11753"/>
<reference evidence="2" key="1">
    <citation type="submission" date="2016-10" db="EMBL/GenBank/DDBJ databases">
        <authorList>
            <person name="Varghese N."/>
            <person name="Submissions S."/>
        </authorList>
    </citation>
    <scope>NUCLEOTIDE SEQUENCE [LARGE SCALE GENOMIC DNA]</scope>
    <source>
        <strain evidence="2">DSM 25329</strain>
    </source>
</reference>
<evidence type="ECO:0000313" key="1">
    <source>
        <dbReference type="EMBL" id="SDG28996.1"/>
    </source>
</evidence>
<gene>
    <name evidence="1" type="ORF">SAMN04487996_11753</name>
</gene>
<sequence length="84" mass="9892">MFISNELLRKYAANQLTAAERTAVEAWLDSGDLDEGNFLRIENREEVKRHLFRQIQDTVHTNRSQFIRMSWPSTPERGTLSRQN</sequence>
<dbReference type="Proteomes" id="UP000198748">
    <property type="component" value="Unassembled WGS sequence"/>
</dbReference>
<keyword evidence="2" id="KW-1185">Reference proteome</keyword>
<protein>
    <submittedName>
        <fullName evidence="1">Uncharacterized protein</fullName>
    </submittedName>
</protein>
<evidence type="ECO:0000313" key="2">
    <source>
        <dbReference type="Proteomes" id="UP000198748"/>
    </source>
</evidence>
<dbReference type="RefSeq" id="WP_090155826.1">
    <property type="nucleotide sequence ID" value="NZ_FNAN01000017.1"/>
</dbReference>